<evidence type="ECO:0000256" key="1">
    <source>
        <dbReference type="ARBA" id="ARBA00004123"/>
    </source>
</evidence>
<dbReference type="SUPFAM" id="SSF47762">
    <property type="entry name" value="PAH2 domain"/>
    <property type="match status" value="4"/>
</dbReference>
<comment type="subcellular location">
    <subcellularLocation>
        <location evidence="1 3">Nucleus</location>
    </subcellularLocation>
</comment>
<sequence>MKRLGDGRSSSQPKPPSGSSRVDSCNGGRGGSDLGCTLREQRKNYALTYLKEVKETLQDQREKYDKFLKVMKDFMDQRTDAYDVIAIVKGLFKGHNNLISGFNFFLPKGSEIALDNDEAHPQELFNEAWSFVTKIKEVKETLQDQREKYDKFLKVMKDFMDQRTDAYDVIAIVKGLFKGHNNLISGFNFFLPKGSEIALDNDEAHPQELFNEAWSFVTKIKVCFQNDASVYREFLDILIEFRKGRMDIIQSKISYGQSQIPVGGGGGGGTPRKITLNDALTYLMEVKETFLKAKEKYGRFLKVIKDFKAKGTLIAFMQFCLG</sequence>
<dbReference type="Proteomes" id="UP000237347">
    <property type="component" value="Unassembled WGS sequence"/>
</dbReference>
<dbReference type="GO" id="GO:0003714">
    <property type="term" value="F:transcription corepressor activity"/>
    <property type="evidence" value="ECO:0007669"/>
    <property type="project" value="InterPro"/>
</dbReference>
<gene>
    <name evidence="5" type="primary">SNL1_2</name>
    <name evidence="5" type="ORF">CFP56_033665</name>
</gene>
<dbReference type="Gene3D" id="1.20.1160.11">
    <property type="entry name" value="Paired amphipathic helix"/>
    <property type="match status" value="4"/>
</dbReference>
<evidence type="ECO:0000313" key="5">
    <source>
        <dbReference type="EMBL" id="KAK7825157.1"/>
    </source>
</evidence>
<dbReference type="EMBL" id="PKMF04000583">
    <property type="protein sequence ID" value="KAK7825157.1"/>
    <property type="molecule type" value="Genomic_DNA"/>
</dbReference>
<dbReference type="PANTHER" id="PTHR12346:SF8">
    <property type="entry name" value="PAIRED AMPHIPATHIC HELIX PROTEIN SIN3-LIKE 2"/>
    <property type="match status" value="1"/>
</dbReference>
<name>A0AAW0JER2_QUESU</name>
<dbReference type="Pfam" id="PF02671">
    <property type="entry name" value="PAH"/>
    <property type="match status" value="2"/>
</dbReference>
<evidence type="ECO:0000313" key="6">
    <source>
        <dbReference type="Proteomes" id="UP000237347"/>
    </source>
</evidence>
<accession>A0AAW0JER2</accession>
<dbReference type="AlphaFoldDB" id="A0AAW0JER2"/>
<dbReference type="GO" id="GO:0000122">
    <property type="term" value="P:negative regulation of transcription by RNA polymerase II"/>
    <property type="evidence" value="ECO:0007669"/>
    <property type="project" value="TreeGrafter"/>
</dbReference>
<dbReference type="FunFam" id="1.20.1160.11:FF:000001">
    <property type="entry name" value="Paired amphipathic helix protein Sin3"/>
    <property type="match status" value="2"/>
</dbReference>
<dbReference type="PROSITE" id="PS51477">
    <property type="entry name" value="PAH"/>
    <property type="match status" value="2"/>
</dbReference>
<organism evidence="5 6">
    <name type="scientific">Quercus suber</name>
    <name type="common">Cork oak</name>
    <dbReference type="NCBI Taxonomy" id="58331"/>
    <lineage>
        <taxon>Eukaryota</taxon>
        <taxon>Viridiplantae</taxon>
        <taxon>Streptophyta</taxon>
        <taxon>Embryophyta</taxon>
        <taxon>Tracheophyta</taxon>
        <taxon>Spermatophyta</taxon>
        <taxon>Magnoliopsida</taxon>
        <taxon>eudicotyledons</taxon>
        <taxon>Gunneridae</taxon>
        <taxon>Pentapetalae</taxon>
        <taxon>rosids</taxon>
        <taxon>fabids</taxon>
        <taxon>Fagales</taxon>
        <taxon>Fagaceae</taxon>
        <taxon>Quercus</taxon>
    </lineage>
</organism>
<proteinExistence type="predicted"/>
<reference evidence="5 6" key="1">
    <citation type="journal article" date="2018" name="Sci. Data">
        <title>The draft genome sequence of cork oak.</title>
        <authorList>
            <person name="Ramos A.M."/>
            <person name="Usie A."/>
            <person name="Barbosa P."/>
            <person name="Barros P.M."/>
            <person name="Capote T."/>
            <person name="Chaves I."/>
            <person name="Simoes F."/>
            <person name="Abreu I."/>
            <person name="Carrasquinho I."/>
            <person name="Faro C."/>
            <person name="Guimaraes J.B."/>
            <person name="Mendonca D."/>
            <person name="Nobrega F."/>
            <person name="Rodrigues L."/>
            <person name="Saibo N.J.M."/>
            <person name="Varela M.C."/>
            <person name="Egas C."/>
            <person name="Matos J."/>
            <person name="Miguel C.M."/>
            <person name="Oliveira M.M."/>
            <person name="Ricardo C.P."/>
            <person name="Goncalves S."/>
        </authorList>
    </citation>
    <scope>NUCLEOTIDE SEQUENCE [LARGE SCALE GENOMIC DNA]</scope>
    <source>
        <strain evidence="6">cv. HL8</strain>
    </source>
</reference>
<dbReference type="GO" id="GO:0000785">
    <property type="term" value="C:chromatin"/>
    <property type="evidence" value="ECO:0007669"/>
    <property type="project" value="TreeGrafter"/>
</dbReference>
<comment type="caution">
    <text evidence="5">The sequence shown here is derived from an EMBL/GenBank/DDBJ whole genome shotgun (WGS) entry which is preliminary data.</text>
</comment>
<dbReference type="PANTHER" id="PTHR12346">
    <property type="entry name" value="SIN3B-RELATED"/>
    <property type="match status" value="1"/>
</dbReference>
<feature type="region of interest" description="Disordered" evidence="4">
    <location>
        <begin position="1"/>
        <end position="30"/>
    </location>
</feature>
<evidence type="ECO:0000256" key="3">
    <source>
        <dbReference type="PROSITE-ProRule" id="PRU00810"/>
    </source>
</evidence>
<protein>
    <submittedName>
        <fullName evidence="5">Paired amphipathic helix protein sin3-like 1</fullName>
    </submittedName>
</protein>
<keyword evidence="6" id="KW-1185">Reference proteome</keyword>
<evidence type="ECO:0000256" key="4">
    <source>
        <dbReference type="SAM" id="MobiDB-lite"/>
    </source>
</evidence>
<evidence type="ECO:0000256" key="2">
    <source>
        <dbReference type="ARBA" id="ARBA00023242"/>
    </source>
</evidence>
<dbReference type="InterPro" id="IPR036600">
    <property type="entry name" value="PAH_sf"/>
</dbReference>
<feature type="compositionally biased region" description="Low complexity" evidence="4">
    <location>
        <begin position="9"/>
        <end position="20"/>
    </location>
</feature>
<keyword evidence="2 3" id="KW-0539">Nucleus</keyword>
<dbReference type="InterPro" id="IPR039774">
    <property type="entry name" value="Sin3-like"/>
</dbReference>
<dbReference type="GO" id="GO:0000118">
    <property type="term" value="C:histone deacetylase complex"/>
    <property type="evidence" value="ECO:0007669"/>
    <property type="project" value="TreeGrafter"/>
</dbReference>
<dbReference type="InterPro" id="IPR003822">
    <property type="entry name" value="PAH"/>
</dbReference>